<dbReference type="AlphaFoldDB" id="A0A846XLR6"/>
<proteinExistence type="predicted"/>
<dbReference type="EMBL" id="JAAXOO010000008">
    <property type="protein sequence ID" value="NKY37248.1"/>
    <property type="molecule type" value="Genomic_DNA"/>
</dbReference>
<accession>A0A846XLR6</accession>
<evidence type="ECO:0000313" key="2">
    <source>
        <dbReference type="EMBL" id="NKY37248.1"/>
    </source>
</evidence>
<evidence type="ECO:0000313" key="3">
    <source>
        <dbReference type="Proteomes" id="UP000565715"/>
    </source>
</evidence>
<sequence length="136" mass="15046">MEDRQILNVMLYKAETGAAWRELPNDTGLGKRSTTKFWQWSRIGTSVMLMQRVPVIAEAMDEPDREVAVDSRSYAFTSTRPVREPAWFTQGGNGSGPGPSEPFDHAVGRSCGGPTTNINRACDGHGRPSRRHLSNL</sequence>
<comment type="caution">
    <text evidence="2">The sequence shown here is derived from an EMBL/GenBank/DDBJ whole genome shotgun (WGS) entry which is preliminary data.</text>
</comment>
<organism evidence="2 3">
    <name type="scientific">Nocardia speluncae</name>
    <dbReference type="NCBI Taxonomy" id="419477"/>
    <lineage>
        <taxon>Bacteria</taxon>
        <taxon>Bacillati</taxon>
        <taxon>Actinomycetota</taxon>
        <taxon>Actinomycetes</taxon>
        <taxon>Mycobacteriales</taxon>
        <taxon>Nocardiaceae</taxon>
        <taxon>Nocardia</taxon>
    </lineage>
</organism>
<name>A0A846XLR6_9NOCA</name>
<keyword evidence="3" id="KW-1185">Reference proteome</keyword>
<feature type="compositionally biased region" description="Basic residues" evidence="1">
    <location>
        <begin position="127"/>
        <end position="136"/>
    </location>
</feature>
<evidence type="ECO:0000256" key="1">
    <source>
        <dbReference type="SAM" id="MobiDB-lite"/>
    </source>
</evidence>
<feature type="region of interest" description="Disordered" evidence="1">
    <location>
        <begin position="85"/>
        <end position="136"/>
    </location>
</feature>
<protein>
    <submittedName>
        <fullName evidence="2">Transposase</fullName>
    </submittedName>
</protein>
<gene>
    <name evidence="2" type="ORF">HGA13_29880</name>
</gene>
<reference evidence="2 3" key="1">
    <citation type="submission" date="2020-04" db="EMBL/GenBank/DDBJ databases">
        <title>MicrobeNet Type strains.</title>
        <authorList>
            <person name="Nicholson A.C."/>
        </authorList>
    </citation>
    <scope>NUCLEOTIDE SEQUENCE [LARGE SCALE GENOMIC DNA]</scope>
    <source>
        <strain evidence="2 3">DSM 45078</strain>
    </source>
</reference>
<dbReference type="Proteomes" id="UP000565715">
    <property type="component" value="Unassembled WGS sequence"/>
</dbReference>